<evidence type="ECO:0000256" key="3">
    <source>
        <dbReference type="ARBA" id="ARBA00022833"/>
    </source>
</evidence>
<keyword evidence="3" id="KW-0862">Zinc</keyword>
<dbReference type="InterPro" id="IPR017455">
    <property type="entry name" value="Znf_FYVE-rel"/>
</dbReference>
<evidence type="ECO:0000259" key="5">
    <source>
        <dbReference type="PROSITE" id="PS50178"/>
    </source>
</evidence>
<accession>X6N5C6</accession>
<keyword evidence="2 4" id="KW-0863">Zinc-finger</keyword>
<reference evidence="6 7" key="1">
    <citation type="journal article" date="2013" name="Curr. Biol.">
        <title>The Genome of the Foraminiferan Reticulomyxa filosa.</title>
        <authorList>
            <person name="Glockner G."/>
            <person name="Hulsmann N."/>
            <person name="Schleicher M."/>
            <person name="Noegel A.A."/>
            <person name="Eichinger L."/>
            <person name="Gallinger C."/>
            <person name="Pawlowski J."/>
            <person name="Sierra R."/>
            <person name="Euteneuer U."/>
            <person name="Pillet L."/>
            <person name="Moustafa A."/>
            <person name="Platzer M."/>
            <person name="Groth M."/>
            <person name="Szafranski K."/>
            <person name="Schliwa M."/>
        </authorList>
    </citation>
    <scope>NUCLEOTIDE SEQUENCE [LARGE SCALE GENOMIC DNA]</scope>
</reference>
<dbReference type="AlphaFoldDB" id="X6N5C6"/>
<feature type="domain" description="FYVE-type" evidence="5">
    <location>
        <begin position="294"/>
        <end position="343"/>
    </location>
</feature>
<dbReference type="Gene3D" id="3.30.40.10">
    <property type="entry name" value="Zinc/RING finger domain, C3HC4 (zinc finger)"/>
    <property type="match status" value="1"/>
</dbReference>
<dbReference type="GO" id="GO:0008270">
    <property type="term" value="F:zinc ion binding"/>
    <property type="evidence" value="ECO:0007669"/>
    <property type="project" value="UniProtKB-KW"/>
</dbReference>
<dbReference type="Proteomes" id="UP000023152">
    <property type="component" value="Unassembled WGS sequence"/>
</dbReference>
<protein>
    <recommendedName>
        <fullName evidence="5">FYVE-type domain-containing protein</fullName>
    </recommendedName>
</protein>
<keyword evidence="1" id="KW-0479">Metal-binding</keyword>
<dbReference type="EMBL" id="ASPP01011830">
    <property type="protein sequence ID" value="ETO21231.1"/>
    <property type="molecule type" value="Genomic_DNA"/>
</dbReference>
<evidence type="ECO:0000256" key="2">
    <source>
        <dbReference type="ARBA" id="ARBA00022771"/>
    </source>
</evidence>
<proteinExistence type="predicted"/>
<dbReference type="InterPro" id="IPR013083">
    <property type="entry name" value="Znf_RING/FYVE/PHD"/>
</dbReference>
<evidence type="ECO:0000313" key="6">
    <source>
        <dbReference type="EMBL" id="ETO21231.1"/>
    </source>
</evidence>
<dbReference type="SUPFAM" id="SSF57903">
    <property type="entry name" value="FYVE/PHD zinc finger"/>
    <property type="match status" value="1"/>
</dbReference>
<keyword evidence="7" id="KW-1185">Reference proteome</keyword>
<feature type="non-terminal residue" evidence="6">
    <location>
        <position position="430"/>
    </location>
</feature>
<dbReference type="Pfam" id="PF01363">
    <property type="entry name" value="FYVE"/>
    <property type="match status" value="1"/>
</dbReference>
<evidence type="ECO:0000256" key="4">
    <source>
        <dbReference type="PROSITE-ProRule" id="PRU00091"/>
    </source>
</evidence>
<sequence length="430" mass="50364">MFWGQSLKESKNSSDLLEDPSLIVTDKVPTVISYFPTLARFRGKIQLFEFSKDFMKSYLQWRKVEIYEEETDGEWVEMQINTVVSLEPITSAKDKNEIKEENNKSEQVYNVKDGKIPEVLKKYCCLNIKEAKFITQSKFFDGQWVDVEACIHHEHLYLEIKKQWYRFPIDIFEYDKSENNTDKKMGEEEKKASSAAAEDNFQCFYLNQLRENYALLGRSAKTSAATDFVTCCQNVKNSLFVDSYKQQQMLTYITAKEYHKATYDKRTNPENNEDARSCGSNTSELKNKCMIGSCRSEFGLLQKRYLCRKCGRTICKECKGADFPDSATGITETICVECHSYYDHLNLEFQKTVQDVPKAANGNANDNPTDFDRIWNSYWLQHKEENRELSNMPWHEIRDAAWLSNWIYTPQKKRDQMLHAFGFEKLVLYV</sequence>
<evidence type="ECO:0000313" key="7">
    <source>
        <dbReference type="Proteomes" id="UP000023152"/>
    </source>
</evidence>
<dbReference type="CDD" id="cd00065">
    <property type="entry name" value="FYVE_like_SF"/>
    <property type="match status" value="1"/>
</dbReference>
<comment type="caution">
    <text evidence="6">The sequence shown here is derived from an EMBL/GenBank/DDBJ whole genome shotgun (WGS) entry which is preliminary data.</text>
</comment>
<organism evidence="6 7">
    <name type="scientific">Reticulomyxa filosa</name>
    <dbReference type="NCBI Taxonomy" id="46433"/>
    <lineage>
        <taxon>Eukaryota</taxon>
        <taxon>Sar</taxon>
        <taxon>Rhizaria</taxon>
        <taxon>Retaria</taxon>
        <taxon>Foraminifera</taxon>
        <taxon>Monothalamids</taxon>
        <taxon>Reticulomyxidae</taxon>
        <taxon>Reticulomyxa</taxon>
    </lineage>
</organism>
<evidence type="ECO:0000256" key="1">
    <source>
        <dbReference type="ARBA" id="ARBA00022723"/>
    </source>
</evidence>
<name>X6N5C6_RETFI</name>
<dbReference type="InterPro" id="IPR011011">
    <property type="entry name" value="Znf_FYVE_PHD"/>
</dbReference>
<dbReference type="InterPro" id="IPR000306">
    <property type="entry name" value="Znf_FYVE"/>
</dbReference>
<dbReference type="SMART" id="SM00064">
    <property type="entry name" value="FYVE"/>
    <property type="match status" value="1"/>
</dbReference>
<dbReference type="PROSITE" id="PS50178">
    <property type="entry name" value="ZF_FYVE"/>
    <property type="match status" value="1"/>
</dbReference>
<gene>
    <name evidence="6" type="ORF">RFI_15973</name>
</gene>